<evidence type="ECO:0008006" key="4">
    <source>
        <dbReference type="Google" id="ProtNLM"/>
    </source>
</evidence>
<dbReference type="EMBL" id="WEIO01000001">
    <property type="protein sequence ID" value="KAB7708748.1"/>
    <property type="molecule type" value="Genomic_DNA"/>
</dbReference>
<comment type="caution">
    <text evidence="2">The sequence shown here is derived from an EMBL/GenBank/DDBJ whole genome shotgun (WGS) entry which is preliminary data.</text>
</comment>
<feature type="region of interest" description="Disordered" evidence="1">
    <location>
        <begin position="1"/>
        <end position="42"/>
    </location>
</feature>
<evidence type="ECO:0000313" key="3">
    <source>
        <dbReference type="Proteomes" id="UP000429595"/>
    </source>
</evidence>
<evidence type="ECO:0000313" key="2">
    <source>
        <dbReference type="EMBL" id="KAB7708748.1"/>
    </source>
</evidence>
<dbReference type="InterPro" id="IPR025571">
    <property type="entry name" value="YqfQ"/>
</dbReference>
<dbReference type="Proteomes" id="UP000429595">
    <property type="component" value="Unassembled WGS sequence"/>
</dbReference>
<feature type="region of interest" description="Disordered" evidence="1">
    <location>
        <begin position="114"/>
        <end position="160"/>
    </location>
</feature>
<dbReference type="AlphaFoldDB" id="A0A6I1FJ98"/>
<reference evidence="2 3" key="1">
    <citation type="submission" date="2019-10" db="EMBL/GenBank/DDBJ databases">
        <title>Bacillus aerolatum sp. nov., isolated from bioaerosol of sport playgrounds.</title>
        <authorList>
            <person name="Chen P."/>
            <person name="Zhang G."/>
        </authorList>
    </citation>
    <scope>NUCLEOTIDE SEQUENCE [LARGE SCALE GENOMIC DNA]</scope>
    <source>
        <strain evidence="2 3">CX253</strain>
    </source>
</reference>
<gene>
    <name evidence="2" type="ORF">F9802_00940</name>
</gene>
<feature type="compositionally biased region" description="Basic and acidic residues" evidence="1">
    <location>
        <begin position="116"/>
        <end position="152"/>
    </location>
</feature>
<dbReference type="RefSeq" id="WP_152149275.1">
    <property type="nucleotide sequence ID" value="NZ_WEIO01000001.1"/>
</dbReference>
<sequence length="160" mass="17993">MIPFQHGNRPLPPHYYPPAARPFPGPRPNAAPQRPGRGLFGRMRQRSSPQLTGFERRGTAAAAQKLTNPMNLQQMLANTQQILNTVQQMGPIVEQYGPLVKNLPSMWKLYRGLKALPDEKEKAPEPAGKVERTEKEKDKEKQAPPPLKREPKSSGPKLYI</sequence>
<dbReference type="Pfam" id="PF14181">
    <property type="entry name" value="YqfQ"/>
    <property type="match status" value="1"/>
</dbReference>
<proteinExistence type="predicted"/>
<keyword evidence="3" id="KW-1185">Reference proteome</keyword>
<evidence type="ECO:0000256" key="1">
    <source>
        <dbReference type="SAM" id="MobiDB-lite"/>
    </source>
</evidence>
<name>A0A6I1FJ98_9BACI</name>
<organism evidence="2 3">
    <name type="scientific">Bacillus aerolatus</name>
    <dbReference type="NCBI Taxonomy" id="2653354"/>
    <lineage>
        <taxon>Bacteria</taxon>
        <taxon>Bacillati</taxon>
        <taxon>Bacillota</taxon>
        <taxon>Bacilli</taxon>
        <taxon>Bacillales</taxon>
        <taxon>Bacillaceae</taxon>
        <taxon>Bacillus</taxon>
    </lineage>
</organism>
<accession>A0A6I1FJ98</accession>
<protein>
    <recommendedName>
        <fullName evidence="4">YqfQ-like protein</fullName>
    </recommendedName>
</protein>
<feature type="compositionally biased region" description="Pro residues" evidence="1">
    <location>
        <begin position="10"/>
        <end position="29"/>
    </location>
</feature>